<feature type="region of interest" description="Disordered" evidence="7">
    <location>
        <begin position="432"/>
        <end position="500"/>
    </location>
</feature>
<keyword evidence="6" id="KW-0067">ATP-binding</keyword>
<evidence type="ECO:0000256" key="4">
    <source>
        <dbReference type="ARBA" id="ARBA00022741"/>
    </source>
</evidence>
<dbReference type="InterPro" id="IPR000719">
    <property type="entry name" value="Prot_kinase_dom"/>
</dbReference>
<keyword evidence="8" id="KW-0812">Transmembrane</keyword>
<dbReference type="Gene3D" id="3.30.200.20">
    <property type="entry name" value="Phosphorylase Kinase, domain 1"/>
    <property type="match status" value="1"/>
</dbReference>
<dbReference type="Gene3D" id="1.10.510.10">
    <property type="entry name" value="Transferase(Phosphotransferase) domain 1"/>
    <property type="match status" value="1"/>
</dbReference>
<evidence type="ECO:0000313" key="10">
    <source>
        <dbReference type="EMBL" id="SDC42983.1"/>
    </source>
</evidence>
<dbReference type="OrthoDB" id="9786339at2"/>
<reference evidence="10 11" key="1">
    <citation type="submission" date="2016-10" db="EMBL/GenBank/DDBJ databases">
        <authorList>
            <person name="de Groot N.N."/>
        </authorList>
    </citation>
    <scope>NUCLEOTIDE SEQUENCE [LARGE SCALE GENOMIC DNA]</scope>
    <source>
        <strain evidence="10 11">CGMCC 4.6858</strain>
    </source>
</reference>
<evidence type="ECO:0000313" key="11">
    <source>
        <dbReference type="Proteomes" id="UP000199034"/>
    </source>
</evidence>
<dbReference type="Proteomes" id="UP000199034">
    <property type="component" value="Unassembled WGS sequence"/>
</dbReference>
<keyword evidence="5 10" id="KW-0418">Kinase</keyword>
<dbReference type="GO" id="GO:0005524">
    <property type="term" value="F:ATP binding"/>
    <property type="evidence" value="ECO:0007669"/>
    <property type="project" value="UniProtKB-KW"/>
</dbReference>
<feature type="transmembrane region" description="Helical" evidence="8">
    <location>
        <begin position="403"/>
        <end position="424"/>
    </location>
</feature>
<dbReference type="CDD" id="cd13973">
    <property type="entry name" value="PK_MviN-like"/>
    <property type="match status" value="1"/>
</dbReference>
<keyword evidence="8" id="KW-1133">Transmembrane helix</keyword>
<evidence type="ECO:0000256" key="2">
    <source>
        <dbReference type="ARBA" id="ARBA00022527"/>
    </source>
</evidence>
<feature type="compositionally biased region" description="Low complexity" evidence="7">
    <location>
        <begin position="442"/>
        <end position="455"/>
    </location>
</feature>
<evidence type="ECO:0000256" key="7">
    <source>
        <dbReference type="SAM" id="MobiDB-lite"/>
    </source>
</evidence>
<dbReference type="STRING" id="1045774.SAMN05421872_102257"/>
<dbReference type="InterPro" id="IPR011009">
    <property type="entry name" value="Kinase-like_dom_sf"/>
</dbReference>
<dbReference type="EC" id="2.7.11.1" evidence="1"/>
<dbReference type="EMBL" id="FMZM01000002">
    <property type="protein sequence ID" value="SDC42983.1"/>
    <property type="molecule type" value="Genomic_DNA"/>
</dbReference>
<dbReference type="PANTHER" id="PTHR43289">
    <property type="entry name" value="MITOGEN-ACTIVATED PROTEIN KINASE KINASE KINASE 20-RELATED"/>
    <property type="match status" value="1"/>
</dbReference>
<keyword evidence="4" id="KW-0547">Nucleotide-binding</keyword>
<organism evidence="10 11">
    <name type="scientific">Nocardioides lianchengensis</name>
    <dbReference type="NCBI Taxonomy" id="1045774"/>
    <lineage>
        <taxon>Bacteria</taxon>
        <taxon>Bacillati</taxon>
        <taxon>Actinomycetota</taxon>
        <taxon>Actinomycetes</taxon>
        <taxon>Propionibacteriales</taxon>
        <taxon>Nocardioidaceae</taxon>
        <taxon>Nocardioides</taxon>
    </lineage>
</organism>
<accession>A0A1G6LIG8</accession>
<evidence type="ECO:0000256" key="8">
    <source>
        <dbReference type="SAM" id="Phobius"/>
    </source>
</evidence>
<keyword evidence="11" id="KW-1185">Reference proteome</keyword>
<sequence>MPHSNRPGDVLAGRYRLVDLLSESGNGRFWRAHDRVLERHVALHVIAEDDDRAAGLVEAARRSATVLDPRILRVLDAERTGGLCYVVNEWGSGTSLDIVVATHGALPPRRAAWLVAEVADSVAVAHAAGVAHGRLAPENVLIDQTGAVKVIGFSVDAALHGLAPGRTATDVTDLAGLLYCALTGKWAGVSTSAVPPAPQEHGRVLRPRQVRAGVPRPLDALCDEVLNPYSGGRQRDDVDLETARGIADLLADFVGDPTGLPEQLALSNLRPGETVVLPQVPEIPVREPDPEPEPEPTPEPTPVPEPEPTQAGLPIFDDEHDDVSWLEAPETPSPPPPPFESPPERPLFAPEPADGGPARQVRPTVTAREAQDRAEYWPWGGDGPPTSGTGITPAVEDVPGRSWLRLAFGIGAALLLLVAVVIAFNLGRGKTPLGAEPDDDPTTTPSASATPSATPRPISGLRATDLDPAGNPPRENPDTVGRVVDGDPETTWRTSTYNEQFGPGGLKDGVGVVVDLGRSYDVAQVDLRLVGRPTVVSLYLTDQAPSDVEGLTPSLADQRVGTEASLAPDAPVAGRYLTVWLTALPSVEDGFRGEVAEIAVRG</sequence>
<evidence type="ECO:0000256" key="5">
    <source>
        <dbReference type="ARBA" id="ARBA00022777"/>
    </source>
</evidence>
<gene>
    <name evidence="10" type="ORF">SAMN05421872_102257</name>
</gene>
<dbReference type="RefSeq" id="WP_090851511.1">
    <property type="nucleotide sequence ID" value="NZ_FMZM01000002.1"/>
</dbReference>
<protein>
    <recommendedName>
        <fullName evidence="1">non-specific serine/threonine protein kinase</fullName>
        <ecNumber evidence="1">2.7.11.1</ecNumber>
    </recommendedName>
</protein>
<proteinExistence type="predicted"/>
<dbReference type="AlphaFoldDB" id="A0A1G6LIG8"/>
<feature type="domain" description="Protein kinase" evidence="9">
    <location>
        <begin position="15"/>
        <end position="316"/>
    </location>
</feature>
<keyword evidence="3" id="KW-0808">Transferase</keyword>
<keyword evidence="2 10" id="KW-0723">Serine/threonine-protein kinase</keyword>
<keyword evidence="8" id="KW-0472">Membrane</keyword>
<evidence type="ECO:0000259" key="9">
    <source>
        <dbReference type="PROSITE" id="PS50011"/>
    </source>
</evidence>
<evidence type="ECO:0000256" key="6">
    <source>
        <dbReference type="ARBA" id="ARBA00022840"/>
    </source>
</evidence>
<dbReference type="Pfam" id="PF00069">
    <property type="entry name" value="Pkinase"/>
    <property type="match status" value="1"/>
</dbReference>
<feature type="compositionally biased region" description="Pro residues" evidence="7">
    <location>
        <begin position="297"/>
        <end position="307"/>
    </location>
</feature>
<name>A0A1G6LIG8_9ACTN</name>
<feature type="region of interest" description="Disordered" evidence="7">
    <location>
        <begin position="279"/>
        <end position="394"/>
    </location>
</feature>
<dbReference type="PROSITE" id="PS50011">
    <property type="entry name" value="PROTEIN_KINASE_DOM"/>
    <property type="match status" value="1"/>
</dbReference>
<dbReference type="GO" id="GO:0004674">
    <property type="term" value="F:protein serine/threonine kinase activity"/>
    <property type="evidence" value="ECO:0007669"/>
    <property type="project" value="UniProtKB-KW"/>
</dbReference>
<dbReference type="PANTHER" id="PTHR43289:SF6">
    <property type="entry name" value="SERINE_THREONINE-PROTEIN KINASE NEKL-3"/>
    <property type="match status" value="1"/>
</dbReference>
<dbReference type="SUPFAM" id="SSF56112">
    <property type="entry name" value="Protein kinase-like (PK-like)"/>
    <property type="match status" value="1"/>
</dbReference>
<feature type="compositionally biased region" description="Pro residues" evidence="7">
    <location>
        <begin position="331"/>
        <end position="345"/>
    </location>
</feature>
<evidence type="ECO:0000256" key="3">
    <source>
        <dbReference type="ARBA" id="ARBA00022679"/>
    </source>
</evidence>
<dbReference type="SMART" id="SM00220">
    <property type="entry name" value="S_TKc"/>
    <property type="match status" value="1"/>
</dbReference>
<evidence type="ECO:0000256" key="1">
    <source>
        <dbReference type="ARBA" id="ARBA00012513"/>
    </source>
</evidence>